<comment type="catalytic activity">
    <reaction evidence="1 10">
        <text>Hydrolysis of terminal non-reducing N-acetyl-D-hexosamine residues in N-acetyl-beta-D-hexosaminides.</text>
        <dbReference type="EC" id="3.2.1.52"/>
    </reaction>
</comment>
<keyword evidence="8 10" id="KW-0131">Cell cycle</keyword>
<keyword evidence="3 10" id="KW-0132">Cell division</keyword>
<keyword evidence="2 10" id="KW-0963">Cytoplasm</keyword>
<evidence type="ECO:0000256" key="4">
    <source>
        <dbReference type="ARBA" id="ARBA00022801"/>
    </source>
</evidence>
<evidence type="ECO:0000256" key="9">
    <source>
        <dbReference type="ARBA" id="ARBA00023316"/>
    </source>
</evidence>
<dbReference type="Proteomes" id="UP000009080">
    <property type="component" value="Chromosome"/>
</dbReference>
<feature type="active site" description="Proton donor/acceptor" evidence="10">
    <location>
        <position position="183"/>
    </location>
</feature>
<dbReference type="HOGENOM" id="CLU_008392_0_0_6"/>
<proteinExistence type="inferred from homology"/>
<accession>C5BIH5</accession>
<dbReference type="InterPro" id="IPR022956">
    <property type="entry name" value="Beta_hexosaminidase_bac"/>
</dbReference>
<evidence type="ECO:0000259" key="11">
    <source>
        <dbReference type="Pfam" id="PF00933"/>
    </source>
</evidence>
<evidence type="ECO:0000256" key="10">
    <source>
        <dbReference type="HAMAP-Rule" id="MF_00364"/>
    </source>
</evidence>
<comment type="subcellular location">
    <subcellularLocation>
        <location evidence="10">Cytoplasm</location>
    </subcellularLocation>
</comment>
<evidence type="ECO:0000256" key="8">
    <source>
        <dbReference type="ARBA" id="ARBA00023306"/>
    </source>
</evidence>
<keyword evidence="4 10" id="KW-0378">Hydrolase</keyword>
<dbReference type="Pfam" id="PF00933">
    <property type="entry name" value="Glyco_hydro_3"/>
    <property type="match status" value="1"/>
</dbReference>
<feature type="binding site" evidence="10">
    <location>
        <position position="140"/>
    </location>
    <ligand>
        <name>substrate</name>
    </ligand>
</feature>
<dbReference type="InterPro" id="IPR017853">
    <property type="entry name" value="GH"/>
</dbReference>
<dbReference type="OrthoDB" id="9786661at2"/>
<dbReference type="SUPFAM" id="SSF51445">
    <property type="entry name" value="(Trans)glycosidases"/>
    <property type="match status" value="1"/>
</dbReference>
<keyword evidence="6 10" id="KW-0573">Peptidoglycan synthesis</keyword>
<dbReference type="InterPro" id="IPR036962">
    <property type="entry name" value="Glyco_hydro_3_N_sf"/>
</dbReference>
<dbReference type="GO" id="GO:0051301">
    <property type="term" value="P:cell division"/>
    <property type="evidence" value="ECO:0007669"/>
    <property type="project" value="UniProtKB-KW"/>
</dbReference>
<dbReference type="NCBIfam" id="NF003740">
    <property type="entry name" value="PRK05337.1"/>
    <property type="match status" value="1"/>
</dbReference>
<feature type="site" description="Important for catalytic activity" evidence="10">
    <location>
        <position position="181"/>
    </location>
</feature>
<dbReference type="GO" id="GO:0009252">
    <property type="term" value="P:peptidoglycan biosynthetic process"/>
    <property type="evidence" value="ECO:0007669"/>
    <property type="project" value="UniProtKB-KW"/>
</dbReference>
<dbReference type="STRING" id="377629.TERTU_1941"/>
<dbReference type="CAZy" id="GH3">
    <property type="family name" value="Glycoside Hydrolase Family 3"/>
</dbReference>
<dbReference type="UniPathway" id="UPA00544"/>
<keyword evidence="9 10" id="KW-0961">Cell wall biogenesis/degradation</keyword>
<dbReference type="GO" id="GO:0004563">
    <property type="term" value="F:beta-N-acetylhexosaminidase activity"/>
    <property type="evidence" value="ECO:0007669"/>
    <property type="project" value="UniProtKB-UniRule"/>
</dbReference>
<comment type="similarity">
    <text evidence="10">Belongs to the glycosyl hydrolase 3 family. NagZ subfamily.</text>
</comment>
<gene>
    <name evidence="10" type="primary">nagZ</name>
    <name evidence="12" type="ordered locus">TERTU_1941</name>
</gene>
<dbReference type="GO" id="GO:0071555">
    <property type="term" value="P:cell wall organization"/>
    <property type="evidence" value="ECO:0007669"/>
    <property type="project" value="UniProtKB-KW"/>
</dbReference>
<dbReference type="InterPro" id="IPR019800">
    <property type="entry name" value="Glyco_hydro_3_AS"/>
</dbReference>
<dbReference type="EMBL" id="CP001614">
    <property type="protein sequence ID" value="ACR13744.1"/>
    <property type="molecule type" value="Genomic_DNA"/>
</dbReference>
<evidence type="ECO:0000256" key="5">
    <source>
        <dbReference type="ARBA" id="ARBA00022960"/>
    </source>
</evidence>
<feature type="binding site" evidence="10">
    <location>
        <begin position="170"/>
        <end position="171"/>
    </location>
    <ligand>
        <name>substrate</name>
    </ligand>
</feature>
<feature type="domain" description="Glycoside hydrolase family 3 N-terminal" evidence="11">
    <location>
        <begin position="18"/>
        <end position="293"/>
    </location>
</feature>
<evidence type="ECO:0000313" key="12">
    <source>
        <dbReference type="EMBL" id="ACR13744.1"/>
    </source>
</evidence>
<evidence type="ECO:0000313" key="13">
    <source>
        <dbReference type="Proteomes" id="UP000009080"/>
    </source>
</evidence>
<dbReference type="KEGG" id="ttu:TERTU_1941"/>
<dbReference type="GO" id="GO:0005975">
    <property type="term" value="P:carbohydrate metabolic process"/>
    <property type="evidence" value="ECO:0007669"/>
    <property type="project" value="InterPro"/>
</dbReference>
<reference evidence="12 13" key="1">
    <citation type="journal article" date="2009" name="PLoS ONE">
        <title>The complete genome of Teredinibacter turnerae T7901: an intracellular endosymbiont of marine wood-boring bivalves (shipworms).</title>
        <authorList>
            <person name="Yang J.C."/>
            <person name="Madupu R."/>
            <person name="Durkin A.S."/>
            <person name="Ekborg N.A."/>
            <person name="Pedamallu C.S."/>
            <person name="Hostetler J.B."/>
            <person name="Radune D."/>
            <person name="Toms B.S."/>
            <person name="Henrissat B."/>
            <person name="Coutinho P.M."/>
            <person name="Schwarz S."/>
            <person name="Field L."/>
            <person name="Trindade-Silva A.E."/>
            <person name="Soares C.A.G."/>
            <person name="Elshahawi S."/>
            <person name="Hanora A."/>
            <person name="Schmidt E.W."/>
            <person name="Haygood M.G."/>
            <person name="Posfai J."/>
            <person name="Benner J."/>
            <person name="Madinger C."/>
            <person name="Nove J."/>
            <person name="Anton B."/>
            <person name="Chaudhary K."/>
            <person name="Foster J."/>
            <person name="Holman A."/>
            <person name="Kumar S."/>
            <person name="Lessard P.A."/>
            <person name="Luyten Y.A."/>
            <person name="Slatko B."/>
            <person name="Wood N."/>
            <person name="Wu B."/>
            <person name="Teplitski M."/>
            <person name="Mougous J.D."/>
            <person name="Ward N."/>
            <person name="Eisen J.A."/>
            <person name="Badger J.H."/>
            <person name="Distel D.L."/>
        </authorList>
    </citation>
    <scope>NUCLEOTIDE SEQUENCE [LARGE SCALE GENOMIC DNA]</scope>
    <source>
        <strain evidence="13">ATCC 39867 / T7901</strain>
    </source>
</reference>
<evidence type="ECO:0000256" key="1">
    <source>
        <dbReference type="ARBA" id="ARBA00001231"/>
    </source>
</evidence>
<dbReference type="GO" id="GO:0005737">
    <property type="term" value="C:cytoplasm"/>
    <property type="evidence" value="ECO:0007669"/>
    <property type="project" value="UniProtKB-SubCell"/>
</dbReference>
<dbReference type="EC" id="3.2.1.52" evidence="10"/>
<dbReference type="GO" id="GO:0008360">
    <property type="term" value="P:regulation of cell shape"/>
    <property type="evidence" value="ECO:0007669"/>
    <property type="project" value="UniProtKB-KW"/>
</dbReference>
<comment type="pathway">
    <text evidence="10">Cell wall biogenesis; peptidoglycan recycling.</text>
</comment>
<evidence type="ECO:0000256" key="2">
    <source>
        <dbReference type="ARBA" id="ARBA00022490"/>
    </source>
</evidence>
<evidence type="ECO:0000256" key="6">
    <source>
        <dbReference type="ARBA" id="ARBA00022984"/>
    </source>
</evidence>
<evidence type="ECO:0000256" key="3">
    <source>
        <dbReference type="ARBA" id="ARBA00022618"/>
    </source>
</evidence>
<dbReference type="eggNOG" id="COG1472">
    <property type="taxonomic scope" value="Bacteria"/>
</dbReference>
<dbReference type="RefSeq" id="WP_015819859.1">
    <property type="nucleotide sequence ID" value="NC_012997.1"/>
</dbReference>
<feature type="active site" description="Nucleophile" evidence="10">
    <location>
        <position position="253"/>
    </location>
</feature>
<dbReference type="AlphaFoldDB" id="C5BIH5"/>
<organism evidence="12 13">
    <name type="scientific">Teredinibacter turnerae (strain ATCC 39867 / T7901)</name>
    <dbReference type="NCBI Taxonomy" id="377629"/>
    <lineage>
        <taxon>Bacteria</taxon>
        <taxon>Pseudomonadati</taxon>
        <taxon>Pseudomonadota</taxon>
        <taxon>Gammaproteobacteria</taxon>
        <taxon>Cellvibrionales</taxon>
        <taxon>Cellvibrionaceae</taxon>
        <taxon>Teredinibacter</taxon>
    </lineage>
</organism>
<dbReference type="GO" id="GO:0009254">
    <property type="term" value="P:peptidoglycan turnover"/>
    <property type="evidence" value="ECO:0007669"/>
    <property type="project" value="UniProtKB-UniRule"/>
</dbReference>
<feature type="binding site" evidence="10">
    <location>
        <position position="66"/>
    </location>
    <ligand>
        <name>substrate</name>
    </ligand>
</feature>
<dbReference type="InterPro" id="IPR050226">
    <property type="entry name" value="NagZ_Beta-hexosaminidase"/>
</dbReference>
<dbReference type="Gene3D" id="3.20.20.300">
    <property type="entry name" value="Glycoside hydrolase, family 3, N-terminal domain"/>
    <property type="match status" value="1"/>
</dbReference>
<feature type="binding site" evidence="10">
    <location>
        <position position="74"/>
    </location>
    <ligand>
        <name>substrate</name>
    </ligand>
</feature>
<keyword evidence="7 10" id="KW-0326">Glycosidase</keyword>
<protein>
    <recommendedName>
        <fullName evidence="10">Beta-hexosaminidase</fullName>
        <ecNumber evidence="10">3.2.1.52</ecNumber>
    </recommendedName>
    <alternativeName>
        <fullName evidence="10">Beta-N-acetylhexosaminidase</fullName>
    </alternativeName>
    <alternativeName>
        <fullName evidence="10">N-acetyl-beta-glucosaminidase</fullName>
    </alternativeName>
</protein>
<dbReference type="InterPro" id="IPR001764">
    <property type="entry name" value="Glyco_hydro_3_N"/>
</dbReference>
<evidence type="ECO:0000256" key="7">
    <source>
        <dbReference type="ARBA" id="ARBA00023295"/>
    </source>
</evidence>
<sequence length="343" mass="36930">MTQPELGPVVLDVDGTTLSESDVNLLQNPWVGGVILFSRNYTNVMQLCGLTAEIRKASPNIVIAVDHEGGRVQRFGGEFTPIPAMQQLGNLYVKSPVEALALTHETGWLLAAELIACGLDMSFTPVLDVDDCRSQIIGSRSFGPDPAAVIALSEALTDGLIEAGMSATGKHFPGHGGVVEDSHLELPVDNRSFDEVARHDLQPFKALLPKLEAIMPAHIHFPQIASEPVGFSSFWLQQVLREDLGFNGIIFSDDLTMEGAVTAGDYGERTLKALAAGCDSVLICNNPAGAQEALARLDATFSTVFPSRLECMRAKRCFEWDSLRGSARAKGVRAQLESLVARS</sequence>
<dbReference type="PROSITE" id="PS00775">
    <property type="entry name" value="GLYCOSYL_HYDROL_F3"/>
    <property type="match status" value="1"/>
</dbReference>
<name>C5BIH5_TERTT</name>
<dbReference type="PANTHER" id="PTHR30480:SF13">
    <property type="entry name" value="BETA-HEXOSAMINIDASE"/>
    <property type="match status" value="1"/>
</dbReference>
<dbReference type="PANTHER" id="PTHR30480">
    <property type="entry name" value="BETA-HEXOSAMINIDASE-RELATED"/>
    <property type="match status" value="1"/>
</dbReference>
<keyword evidence="5 10" id="KW-0133">Cell shape</keyword>
<dbReference type="HAMAP" id="MF_00364">
    <property type="entry name" value="NagZ"/>
    <property type="match status" value="1"/>
</dbReference>
<comment type="function">
    <text evidence="10">Plays a role in peptidoglycan recycling by cleaving the terminal beta-1,4-linked N-acetylglucosamine (GlcNAc) from peptide-linked peptidoglycan fragments, giving rise to free GlcNAc, anhydro-N-acetylmuramic acid and anhydro-N-acetylmuramic acid-linked peptides.</text>
</comment>
<keyword evidence="13" id="KW-1185">Reference proteome</keyword>